<dbReference type="Proteomes" id="UP000006735">
    <property type="component" value="Chromosome"/>
</dbReference>
<dbReference type="AlphaFoldDB" id="Q5H568"/>
<dbReference type="KEGG" id="xoo:XOO0648"/>
<dbReference type="EMBL" id="AE013598">
    <property type="protein sequence ID" value="AAW73902.1"/>
    <property type="molecule type" value="Genomic_DNA"/>
</dbReference>
<evidence type="ECO:0000313" key="2">
    <source>
        <dbReference type="Proteomes" id="UP000006735"/>
    </source>
</evidence>
<organism evidence="1 2">
    <name type="scientific">Xanthomonas oryzae pv. oryzae (strain KACC10331 / KXO85)</name>
    <dbReference type="NCBI Taxonomy" id="291331"/>
    <lineage>
        <taxon>Bacteria</taxon>
        <taxon>Pseudomonadati</taxon>
        <taxon>Pseudomonadota</taxon>
        <taxon>Gammaproteobacteria</taxon>
        <taxon>Lysobacterales</taxon>
        <taxon>Lysobacteraceae</taxon>
        <taxon>Xanthomonas</taxon>
    </lineage>
</organism>
<dbReference type="HOGENOM" id="CLU_160084_0_0_6"/>
<sequence length="91" mass="9937">MPLHRGPSCTGPRRWVTTVIELSARRAMTPLDKPLRRELQIGEQAYTLIIDPQGLKLVEKGRRKGVALHCDDLISGDAAPASALQASLEGH</sequence>
<gene>
    <name evidence="1" type="ordered locus">XOO0648</name>
</gene>
<proteinExistence type="predicted"/>
<name>Q5H568_XANOR</name>
<keyword evidence="2" id="KW-1185">Reference proteome</keyword>
<evidence type="ECO:0000313" key="1">
    <source>
        <dbReference type="EMBL" id="AAW73902.1"/>
    </source>
</evidence>
<accession>Q5H568</accession>
<reference evidence="1 2" key="1">
    <citation type="journal article" date="2005" name="Nucleic Acids Res.">
        <title>The genome sequence of Xanthomonas oryzae pathovar oryzae KACC10331, the bacterial blight pathogen of rice.</title>
        <authorList>
            <person name="Lee B.M."/>
            <person name="Park Y.J."/>
            <person name="Park D.S."/>
            <person name="Kang H.W."/>
            <person name="Kim J.G."/>
            <person name="Song E.S."/>
            <person name="Park I.C."/>
            <person name="Yoon U.H."/>
            <person name="Hahn J.H."/>
            <person name="Koo B.S."/>
            <person name="Lee G.B."/>
            <person name="Kim H."/>
            <person name="Park H.S."/>
            <person name="Yoon K.O."/>
            <person name="Kim J.H."/>
            <person name="Jung C.H."/>
            <person name="Koh N.H."/>
            <person name="Seo J.S."/>
            <person name="Go S.J."/>
        </authorList>
    </citation>
    <scope>NUCLEOTIDE SEQUENCE [LARGE SCALE GENOMIC DNA]</scope>
    <source>
        <strain evidence="2">KACC10331 / KXO85</strain>
    </source>
</reference>
<protein>
    <submittedName>
        <fullName evidence="1">Uncharacterized protein</fullName>
    </submittedName>
</protein>